<dbReference type="SUPFAM" id="SSF54593">
    <property type="entry name" value="Glyoxalase/Bleomycin resistance protein/Dihydroxybiphenyl dioxygenase"/>
    <property type="match status" value="1"/>
</dbReference>
<dbReference type="Pfam" id="PF00903">
    <property type="entry name" value="Glyoxalase"/>
    <property type="match status" value="1"/>
</dbReference>
<dbReference type="InterPro" id="IPR037523">
    <property type="entry name" value="VOC_core"/>
</dbReference>
<accession>A0A6L6QHD4</accession>
<name>A0A6L6QHD4_9BURK</name>
<proteinExistence type="predicted"/>
<dbReference type="EMBL" id="WNKX01000007">
    <property type="protein sequence ID" value="MTW11307.1"/>
    <property type="molecule type" value="Genomic_DNA"/>
</dbReference>
<dbReference type="Gene3D" id="3.10.180.10">
    <property type="entry name" value="2,3-Dihydroxybiphenyl 1,2-Dioxygenase, domain 1"/>
    <property type="match status" value="1"/>
</dbReference>
<evidence type="ECO:0000313" key="2">
    <source>
        <dbReference type="EMBL" id="MTW11307.1"/>
    </source>
</evidence>
<dbReference type="AlphaFoldDB" id="A0A6L6QHD4"/>
<protein>
    <submittedName>
        <fullName evidence="2">VOC family protein</fullName>
    </submittedName>
</protein>
<feature type="domain" description="VOC" evidence="1">
    <location>
        <begin position="1"/>
        <end position="123"/>
    </location>
</feature>
<evidence type="ECO:0000259" key="1">
    <source>
        <dbReference type="PROSITE" id="PS51819"/>
    </source>
</evidence>
<dbReference type="InterPro" id="IPR029068">
    <property type="entry name" value="Glyas_Bleomycin-R_OHBP_Dase"/>
</dbReference>
<sequence>MQAQPLIAVSNVEASSRWYQKTLGLKSGHGGNEYEQLLHDGRMVLQLHRWDAHHHPHIGNPEQRPYGNGALLWFWTDDFDDAVDRATAAGATVLEGPKENSNAQHRELWLRDPEGYVVVLAGPYGDVGM</sequence>
<dbReference type="RefSeq" id="WP_155454262.1">
    <property type="nucleotide sequence ID" value="NZ_WNKX01000007.1"/>
</dbReference>
<dbReference type="OrthoDB" id="9793039at2"/>
<organism evidence="2 3">
    <name type="scientific">Massilia eburnea</name>
    <dbReference type="NCBI Taxonomy" id="1776165"/>
    <lineage>
        <taxon>Bacteria</taxon>
        <taxon>Pseudomonadati</taxon>
        <taxon>Pseudomonadota</taxon>
        <taxon>Betaproteobacteria</taxon>
        <taxon>Burkholderiales</taxon>
        <taxon>Oxalobacteraceae</taxon>
        <taxon>Telluria group</taxon>
        <taxon>Massilia</taxon>
    </lineage>
</organism>
<keyword evidence="3" id="KW-1185">Reference proteome</keyword>
<reference evidence="2 3" key="1">
    <citation type="submission" date="2019-11" db="EMBL/GenBank/DDBJ databases">
        <title>Type strains purchased from KCTC, JCM and DSMZ.</title>
        <authorList>
            <person name="Lu H."/>
        </authorList>
    </citation>
    <scope>NUCLEOTIDE SEQUENCE [LARGE SCALE GENOMIC DNA]</scope>
    <source>
        <strain evidence="2 3">JCM 31587</strain>
    </source>
</reference>
<comment type="caution">
    <text evidence="2">The sequence shown here is derived from an EMBL/GenBank/DDBJ whole genome shotgun (WGS) entry which is preliminary data.</text>
</comment>
<gene>
    <name evidence="2" type="ORF">GM658_11950</name>
</gene>
<evidence type="ECO:0000313" key="3">
    <source>
        <dbReference type="Proteomes" id="UP000472320"/>
    </source>
</evidence>
<dbReference type="InterPro" id="IPR004360">
    <property type="entry name" value="Glyas_Fos-R_dOase_dom"/>
</dbReference>
<dbReference type="Proteomes" id="UP000472320">
    <property type="component" value="Unassembled WGS sequence"/>
</dbReference>
<dbReference type="PROSITE" id="PS51819">
    <property type="entry name" value="VOC"/>
    <property type="match status" value="1"/>
</dbReference>